<keyword evidence="2" id="KW-0677">Repeat</keyword>
<evidence type="ECO:0000256" key="6">
    <source>
        <dbReference type="SAM" id="MobiDB-lite"/>
    </source>
</evidence>
<reference evidence="9" key="1">
    <citation type="journal article" date="2017" name="Genome Biol. Evol.">
        <title>The complete genome sequence of the phytopathogenic fungus Sclerotinia sclerotiorum reveals insights into the genome architecture of broad host range pathogens.</title>
        <authorList>
            <person name="Derbyshire M."/>
            <person name="Denton-Giles M."/>
            <person name="Hegedus D."/>
            <person name="Seifbarghy S."/>
            <person name="Rollins J."/>
            <person name="van Kan J."/>
            <person name="Seidl M.F."/>
            <person name="Faino L."/>
            <person name="Mbengue M."/>
            <person name="Navaud O."/>
            <person name="Raffaele S."/>
            <person name="Hammond-Kosack K."/>
            <person name="Heard S."/>
            <person name="Oliver R."/>
        </authorList>
    </citation>
    <scope>NUCLEOTIDE SEQUENCE [LARGE SCALE GENOMIC DNA]</scope>
    <source>
        <strain evidence="9">ATCC 18683 / 1980 / Ss-1</strain>
    </source>
</reference>
<feature type="region of interest" description="Disordered" evidence="6">
    <location>
        <begin position="671"/>
        <end position="802"/>
    </location>
</feature>
<feature type="region of interest" description="Disordered" evidence="6">
    <location>
        <begin position="1"/>
        <end position="36"/>
    </location>
</feature>
<dbReference type="CDD" id="cd12676">
    <property type="entry name" value="RRM3_Nop4p"/>
    <property type="match status" value="1"/>
</dbReference>
<feature type="compositionally biased region" description="Polar residues" evidence="6">
    <location>
        <begin position="763"/>
        <end position="773"/>
    </location>
</feature>
<feature type="compositionally biased region" description="Basic and acidic residues" evidence="6">
    <location>
        <begin position="568"/>
        <end position="589"/>
    </location>
</feature>
<evidence type="ECO:0000259" key="7">
    <source>
        <dbReference type="PROSITE" id="PS50102"/>
    </source>
</evidence>
<dbReference type="InterPro" id="IPR034808">
    <property type="entry name" value="Nop4p_RRM3"/>
</dbReference>
<accession>A0A1D9QKC1</accession>
<protein>
    <recommendedName>
        <fullName evidence="7">RRM domain-containing protein</fullName>
    </recommendedName>
</protein>
<gene>
    <name evidence="8" type="ORF">sscle_14g101480</name>
</gene>
<feature type="compositionally biased region" description="Basic residues" evidence="6">
    <location>
        <begin position="781"/>
        <end position="802"/>
    </location>
</feature>
<dbReference type="Proteomes" id="UP000177798">
    <property type="component" value="Chromosome 14"/>
</dbReference>
<dbReference type="InterPro" id="IPR051945">
    <property type="entry name" value="RRM_MRD1_RNA_proc_ribogen"/>
</dbReference>
<evidence type="ECO:0000313" key="9">
    <source>
        <dbReference type="Proteomes" id="UP000177798"/>
    </source>
</evidence>
<keyword evidence="4" id="KW-0539">Nucleus</keyword>
<feature type="compositionally biased region" description="Basic and acidic residues" evidence="6">
    <location>
        <begin position="729"/>
        <end position="739"/>
    </location>
</feature>
<feature type="domain" description="RRM" evidence="7">
    <location>
        <begin position="40"/>
        <end position="118"/>
    </location>
</feature>
<feature type="domain" description="RRM" evidence="7">
    <location>
        <begin position="349"/>
        <end position="459"/>
    </location>
</feature>
<feature type="compositionally biased region" description="Acidic residues" evidence="6">
    <location>
        <begin position="292"/>
        <end position="336"/>
    </location>
</feature>
<organism evidence="8 9">
    <name type="scientific">Sclerotinia sclerotiorum (strain ATCC 18683 / 1980 / Ss-1)</name>
    <name type="common">White mold</name>
    <name type="synonym">Whetzelinia sclerotiorum</name>
    <dbReference type="NCBI Taxonomy" id="665079"/>
    <lineage>
        <taxon>Eukaryota</taxon>
        <taxon>Fungi</taxon>
        <taxon>Dikarya</taxon>
        <taxon>Ascomycota</taxon>
        <taxon>Pezizomycotina</taxon>
        <taxon>Leotiomycetes</taxon>
        <taxon>Helotiales</taxon>
        <taxon>Sclerotiniaceae</taxon>
        <taxon>Sclerotinia</taxon>
    </lineage>
</organism>
<dbReference type="GO" id="GO:0003723">
    <property type="term" value="F:RNA binding"/>
    <property type="evidence" value="ECO:0007669"/>
    <property type="project" value="UniProtKB-UniRule"/>
</dbReference>
<dbReference type="SMART" id="SM00360">
    <property type="entry name" value="RRM"/>
    <property type="match status" value="4"/>
</dbReference>
<dbReference type="SUPFAM" id="SSF54928">
    <property type="entry name" value="RNA-binding domain, RBD"/>
    <property type="match status" value="3"/>
</dbReference>
<feature type="compositionally biased region" description="Acidic residues" evidence="6">
    <location>
        <begin position="251"/>
        <end position="281"/>
    </location>
</feature>
<evidence type="ECO:0000256" key="3">
    <source>
        <dbReference type="ARBA" id="ARBA00022884"/>
    </source>
</evidence>
<feature type="domain" description="RRM" evidence="7">
    <location>
        <begin position="532"/>
        <end position="665"/>
    </location>
</feature>
<dbReference type="OrthoDB" id="267048at2759"/>
<dbReference type="InterPro" id="IPR000504">
    <property type="entry name" value="RRM_dom"/>
</dbReference>
<feature type="domain" description="RRM" evidence="7">
    <location>
        <begin position="162"/>
        <end position="239"/>
    </location>
</feature>
<evidence type="ECO:0000256" key="5">
    <source>
        <dbReference type="PROSITE-ProRule" id="PRU00176"/>
    </source>
</evidence>
<dbReference type="GO" id="GO:0005634">
    <property type="term" value="C:nucleus"/>
    <property type="evidence" value="ECO:0007669"/>
    <property type="project" value="UniProtKB-SubCell"/>
</dbReference>
<dbReference type="Pfam" id="PF00076">
    <property type="entry name" value="RRM_1"/>
    <property type="match status" value="3"/>
</dbReference>
<evidence type="ECO:0000256" key="4">
    <source>
        <dbReference type="ARBA" id="ARBA00023242"/>
    </source>
</evidence>
<comment type="subcellular location">
    <subcellularLocation>
        <location evidence="1">Nucleus</location>
    </subcellularLocation>
</comment>
<evidence type="ECO:0000256" key="2">
    <source>
        <dbReference type="ARBA" id="ARBA00022737"/>
    </source>
</evidence>
<dbReference type="FunFam" id="3.30.70.330:FF:000406">
    <property type="entry name" value="Related to Nucleolar protein NOP4"/>
    <property type="match status" value="1"/>
</dbReference>
<feature type="compositionally biased region" description="Basic and acidic residues" evidence="6">
    <location>
        <begin position="672"/>
        <end position="693"/>
    </location>
</feature>
<feature type="compositionally biased region" description="Basic and acidic residues" evidence="6">
    <location>
        <begin position="1"/>
        <end position="10"/>
    </location>
</feature>
<dbReference type="InterPro" id="IPR035979">
    <property type="entry name" value="RBD_domain_sf"/>
</dbReference>
<dbReference type="PANTHER" id="PTHR48039:SF5">
    <property type="entry name" value="RNA-BINDING PROTEIN 28"/>
    <property type="match status" value="1"/>
</dbReference>
<name>A0A1D9QKC1_SCLS1</name>
<feature type="compositionally biased region" description="Basic and acidic residues" evidence="6">
    <location>
        <begin position="746"/>
        <end position="760"/>
    </location>
</feature>
<keyword evidence="3 5" id="KW-0694">RNA-binding</keyword>
<dbReference type="AlphaFoldDB" id="A0A1D9QKC1"/>
<dbReference type="EMBL" id="CP017827">
    <property type="protein sequence ID" value="APA15378.1"/>
    <property type="molecule type" value="Genomic_DNA"/>
</dbReference>
<dbReference type="CDD" id="cd12677">
    <property type="entry name" value="RRM4_Nop4p"/>
    <property type="match status" value="1"/>
</dbReference>
<evidence type="ECO:0000256" key="1">
    <source>
        <dbReference type="ARBA" id="ARBA00004123"/>
    </source>
</evidence>
<sequence length="802" mass="89889">MSEGRKRPFNEDSVIEAVSEETQGHTSKKLRKETNASARRSLFVRSLPATATTSALTELFSDNYPLKHATVVLDPVTKQSKGYGFVTFADAEDAQRALDEFNGQSFQGRKMKIEIAQPRSRETIAKSGEEGLPVKRKSAIATEAAVVKKARQEKLAESKAPPKLIIRNLPWSVKTPDELAKLFMGFGKVKYATLPKVKGKEAGFGFIVMRGKKNAEKALAAVNGREIDGRQLAVDWAVEKDVWEKKKTEDADMSDAESREDEPEEPNNKADDDDEDVDDDVANFMKNFGDQLESEDESDPEAVEDNEDDIEDEDDEDDDNEDVDDFEDMDDDEEEEEKPKKNFITDNSSTLFIRNLPFTTLDATLKEHFEQFGPVRYARVVMDKATDRPKGTGFVCFYNVEDADSCFRNCPKYQPTGANAIKKGDTPQIKHSLLEPENADSTGAYTIDGRLLQISKAVEKDQAVKLTEEGSHFRDNRDKDKRKLYLLQEGTVAKGTPLYDLLPPSEVKMREDSAMQRKKLIQGNPTLHLSLTRLAIRNIPRNIDSKALKALAREAAVGFATDVKEGKRQQLSKEELARGGEEMREAEKQRKAKGKGIVRQAKVVFEGREGKKVSEESGAGKSRGYGFVEYSSHRWALMGLRWLNGHALKNSQGKTQRMIVEFAIENAQVVSRRKEQEEKARNRSKEVSDKIAKGEIVSSKKLAGRDQDMKSMRKGGKGIKGAGKNGKRFGKEKSFDRVALKSTNKRKADDDLPSQKDSKRPRNSSTNGANATEGNDDDGKKRRKAQIIQKKRMMRRNRKGGA</sequence>
<dbReference type="PANTHER" id="PTHR48039">
    <property type="entry name" value="RNA-BINDING MOTIF PROTEIN 14B"/>
    <property type="match status" value="1"/>
</dbReference>
<dbReference type="InterPro" id="IPR034809">
    <property type="entry name" value="Nop4_RRM4"/>
</dbReference>
<evidence type="ECO:0000313" key="8">
    <source>
        <dbReference type="EMBL" id="APA15378.1"/>
    </source>
</evidence>
<dbReference type="PROSITE" id="PS50102">
    <property type="entry name" value="RRM"/>
    <property type="match status" value="4"/>
</dbReference>
<dbReference type="Gene3D" id="3.30.70.330">
    <property type="match status" value="4"/>
</dbReference>
<dbReference type="InterPro" id="IPR012677">
    <property type="entry name" value="Nucleotide-bd_a/b_plait_sf"/>
</dbReference>
<feature type="region of interest" description="Disordered" evidence="6">
    <location>
        <begin position="568"/>
        <end position="593"/>
    </location>
</feature>
<proteinExistence type="predicted"/>
<dbReference type="VEuPathDB" id="FungiDB:sscle_14g101480"/>
<feature type="region of interest" description="Disordered" evidence="6">
    <location>
        <begin position="245"/>
        <end position="344"/>
    </location>
</feature>